<keyword evidence="2" id="KW-0238">DNA-binding</keyword>
<protein>
    <submittedName>
        <fullName evidence="6">Crp/Fnr family transcriptional regulator</fullName>
    </submittedName>
</protein>
<dbReference type="AlphaFoldDB" id="A0A9W5Y0G3"/>
<dbReference type="CDD" id="cd00038">
    <property type="entry name" value="CAP_ED"/>
    <property type="match status" value="1"/>
</dbReference>
<name>A0A9W5Y0G3_9CLOT</name>
<keyword evidence="3" id="KW-0804">Transcription</keyword>
<dbReference type="SMART" id="SM00419">
    <property type="entry name" value="HTH_CRP"/>
    <property type="match status" value="1"/>
</dbReference>
<dbReference type="PRINTS" id="PR00034">
    <property type="entry name" value="HTHCRP"/>
</dbReference>
<dbReference type="GO" id="GO:0003700">
    <property type="term" value="F:DNA-binding transcription factor activity"/>
    <property type="evidence" value="ECO:0007669"/>
    <property type="project" value="TreeGrafter"/>
</dbReference>
<gene>
    <name evidence="6" type="ORF">CFOLD11_11330</name>
</gene>
<dbReference type="PANTHER" id="PTHR24567:SF28">
    <property type="entry name" value="LISTERIOLYSIN REGULATORY PROTEIN"/>
    <property type="match status" value="1"/>
</dbReference>
<evidence type="ECO:0000259" key="4">
    <source>
        <dbReference type="PROSITE" id="PS50042"/>
    </source>
</evidence>
<evidence type="ECO:0000256" key="3">
    <source>
        <dbReference type="ARBA" id="ARBA00023163"/>
    </source>
</evidence>
<dbReference type="GO" id="GO:0003677">
    <property type="term" value="F:DNA binding"/>
    <property type="evidence" value="ECO:0007669"/>
    <property type="project" value="UniProtKB-KW"/>
</dbReference>
<dbReference type="InterPro" id="IPR036388">
    <property type="entry name" value="WH-like_DNA-bd_sf"/>
</dbReference>
<evidence type="ECO:0000313" key="7">
    <source>
        <dbReference type="Proteomes" id="UP001057868"/>
    </source>
</evidence>
<evidence type="ECO:0000256" key="2">
    <source>
        <dbReference type="ARBA" id="ARBA00023125"/>
    </source>
</evidence>
<dbReference type="PROSITE" id="PS50042">
    <property type="entry name" value="CNMP_BINDING_3"/>
    <property type="match status" value="1"/>
</dbReference>
<feature type="domain" description="Cyclic nucleotide-binding" evidence="4">
    <location>
        <begin position="23"/>
        <end position="143"/>
    </location>
</feature>
<keyword evidence="1" id="KW-0805">Transcription regulation</keyword>
<reference evidence="6" key="1">
    <citation type="journal article" date="2023" name="Int. J. Syst. Evol. Microbiol.">
        <title>&lt;i&gt;Clostridium folliculivorans&lt;/i&gt; sp. nov., isolated from soil samples of an organic paddy in Japan.</title>
        <authorList>
            <person name="Tazawa J."/>
            <person name="Kobayashi H."/>
            <person name="Tanizawa Y."/>
            <person name="Uchino A."/>
            <person name="Tanaka F."/>
            <person name="Urashima Y."/>
            <person name="Miura S."/>
            <person name="Sakamoto M."/>
            <person name="Ohkuma M."/>
            <person name="Tohno M."/>
        </authorList>
    </citation>
    <scope>NUCLEOTIDE SEQUENCE</scope>
    <source>
        <strain evidence="6">D1-1</strain>
    </source>
</reference>
<dbReference type="PROSITE" id="PS51063">
    <property type="entry name" value="HTH_CRP_2"/>
    <property type="match status" value="1"/>
</dbReference>
<dbReference type="PANTHER" id="PTHR24567">
    <property type="entry name" value="CRP FAMILY TRANSCRIPTIONAL REGULATORY PROTEIN"/>
    <property type="match status" value="1"/>
</dbReference>
<comment type="caution">
    <text evidence="6">The sequence shown here is derived from an EMBL/GenBank/DDBJ whole genome shotgun (WGS) entry which is preliminary data.</text>
</comment>
<evidence type="ECO:0000313" key="6">
    <source>
        <dbReference type="EMBL" id="GKU24307.1"/>
    </source>
</evidence>
<dbReference type="Pfam" id="PF13545">
    <property type="entry name" value="HTH_Crp_2"/>
    <property type="match status" value="1"/>
</dbReference>
<dbReference type="GO" id="GO:0005829">
    <property type="term" value="C:cytosol"/>
    <property type="evidence" value="ECO:0007669"/>
    <property type="project" value="TreeGrafter"/>
</dbReference>
<dbReference type="SUPFAM" id="SSF51206">
    <property type="entry name" value="cAMP-binding domain-like"/>
    <property type="match status" value="1"/>
</dbReference>
<keyword evidence="7" id="KW-1185">Reference proteome</keyword>
<organism evidence="6 7">
    <name type="scientific">Clostridium folliculivorans</name>
    <dbReference type="NCBI Taxonomy" id="2886038"/>
    <lineage>
        <taxon>Bacteria</taxon>
        <taxon>Bacillati</taxon>
        <taxon>Bacillota</taxon>
        <taxon>Clostridia</taxon>
        <taxon>Eubacteriales</taxon>
        <taxon>Clostridiaceae</taxon>
        <taxon>Clostridium</taxon>
    </lineage>
</organism>
<proteinExistence type="predicted"/>
<dbReference type="InterPro" id="IPR050397">
    <property type="entry name" value="Env_Response_Regulators"/>
</dbReference>
<dbReference type="SUPFAM" id="SSF46785">
    <property type="entry name" value="Winged helix' DNA-binding domain"/>
    <property type="match status" value="1"/>
</dbReference>
<dbReference type="EMBL" id="BQXY01000001">
    <property type="protein sequence ID" value="GKU24307.1"/>
    <property type="molecule type" value="Genomic_DNA"/>
</dbReference>
<evidence type="ECO:0000259" key="5">
    <source>
        <dbReference type="PROSITE" id="PS51063"/>
    </source>
</evidence>
<dbReference type="SMART" id="SM00100">
    <property type="entry name" value="cNMP"/>
    <property type="match status" value="1"/>
</dbReference>
<sequence length="241" mass="27510">MECQHCSQSEEKHEKSCIEKVPIFSTLTFDEVLEVSMTTMHKEYKKGENIYLEGDVGEKLFIVNKGKVKIVKLSETGREKIIRVLGPGEFMGELSLFTQNPFKNNAEALEPTTVCIVDGKKINDLIEKRPRIALKIIKEMSSRLEEAEDQIQSLAINDVEQRLVDTLLEMAGDSDLINLTISKKDLASHIGMSQETLSRKLASFQKNRWIDQEGQRKIIILDKNALRNIRTVNNDYGKKRN</sequence>
<evidence type="ECO:0000256" key="1">
    <source>
        <dbReference type="ARBA" id="ARBA00023015"/>
    </source>
</evidence>
<dbReference type="RefSeq" id="WP_261851322.1">
    <property type="nucleotide sequence ID" value="NZ_BQXY01000001.1"/>
</dbReference>
<dbReference type="InterPro" id="IPR036390">
    <property type="entry name" value="WH_DNA-bd_sf"/>
</dbReference>
<dbReference type="InterPro" id="IPR012318">
    <property type="entry name" value="HTH_CRP"/>
</dbReference>
<dbReference type="InterPro" id="IPR018490">
    <property type="entry name" value="cNMP-bd_dom_sf"/>
</dbReference>
<accession>A0A9W5Y0G3</accession>
<dbReference type="InterPro" id="IPR014710">
    <property type="entry name" value="RmlC-like_jellyroll"/>
</dbReference>
<dbReference type="Proteomes" id="UP001057868">
    <property type="component" value="Unassembled WGS sequence"/>
</dbReference>
<feature type="domain" description="HTH crp-type" evidence="5">
    <location>
        <begin position="157"/>
        <end position="224"/>
    </location>
</feature>
<dbReference type="Gene3D" id="2.60.120.10">
    <property type="entry name" value="Jelly Rolls"/>
    <property type="match status" value="1"/>
</dbReference>
<dbReference type="Gene3D" id="1.10.10.10">
    <property type="entry name" value="Winged helix-like DNA-binding domain superfamily/Winged helix DNA-binding domain"/>
    <property type="match status" value="1"/>
</dbReference>
<dbReference type="InterPro" id="IPR000595">
    <property type="entry name" value="cNMP-bd_dom"/>
</dbReference>
<dbReference type="Pfam" id="PF00027">
    <property type="entry name" value="cNMP_binding"/>
    <property type="match status" value="1"/>
</dbReference>